<proteinExistence type="predicted"/>
<accession>A0A9Q9AXY9</accession>
<feature type="region of interest" description="Disordered" evidence="1">
    <location>
        <begin position="70"/>
        <end position="89"/>
    </location>
</feature>
<dbReference type="EMBL" id="CP099421">
    <property type="protein sequence ID" value="USW52676.1"/>
    <property type="molecule type" value="Genomic_DNA"/>
</dbReference>
<reference evidence="3" key="1">
    <citation type="submission" date="2022-06" db="EMBL/GenBank/DDBJ databases">
        <title>Complete genome sequences of two strains of the flax pathogen Septoria linicola.</title>
        <authorList>
            <person name="Lapalu N."/>
            <person name="Simon A."/>
            <person name="Demenou B."/>
            <person name="Paumier D."/>
            <person name="Guillot M.-P."/>
            <person name="Gout L."/>
            <person name="Valade R."/>
        </authorList>
    </citation>
    <scope>NUCLEOTIDE SEQUENCE</scope>
    <source>
        <strain evidence="3">SE15195</strain>
    </source>
</reference>
<feature type="transmembrane region" description="Helical" evidence="2">
    <location>
        <begin position="102"/>
        <end position="125"/>
    </location>
</feature>
<evidence type="ECO:0000313" key="3">
    <source>
        <dbReference type="EMBL" id="USW52676.1"/>
    </source>
</evidence>
<keyword evidence="4" id="KW-1185">Reference proteome</keyword>
<keyword evidence="2" id="KW-0472">Membrane</keyword>
<protein>
    <submittedName>
        <fullName evidence="3">Uncharacterized protein</fullName>
    </submittedName>
</protein>
<dbReference type="AlphaFoldDB" id="A0A9Q9AXY9"/>
<keyword evidence="2" id="KW-1133">Transmembrane helix</keyword>
<keyword evidence="2" id="KW-0812">Transmembrane</keyword>
<gene>
    <name evidence="3" type="ORF">Slin15195_G059950</name>
</gene>
<sequence>MFDAPEMSPCEIANEYEHEAALSRAAHAAQARQQAITRRATASLVERQAIRNAIANNRAARTQAVSMVEVDGGDEATEPGAEADKGKAITRKEASQGRAEWVFMKALGVLIVVVLLYAFFCWINWPEMSYIRKRRREVLGL</sequence>
<evidence type="ECO:0000256" key="1">
    <source>
        <dbReference type="SAM" id="MobiDB-lite"/>
    </source>
</evidence>
<dbReference type="OrthoDB" id="3640472at2759"/>
<evidence type="ECO:0000313" key="4">
    <source>
        <dbReference type="Proteomes" id="UP001056384"/>
    </source>
</evidence>
<evidence type="ECO:0000256" key="2">
    <source>
        <dbReference type="SAM" id="Phobius"/>
    </source>
</evidence>
<organism evidence="3 4">
    <name type="scientific">Septoria linicola</name>
    <dbReference type="NCBI Taxonomy" id="215465"/>
    <lineage>
        <taxon>Eukaryota</taxon>
        <taxon>Fungi</taxon>
        <taxon>Dikarya</taxon>
        <taxon>Ascomycota</taxon>
        <taxon>Pezizomycotina</taxon>
        <taxon>Dothideomycetes</taxon>
        <taxon>Dothideomycetidae</taxon>
        <taxon>Mycosphaerellales</taxon>
        <taxon>Mycosphaerellaceae</taxon>
        <taxon>Septoria</taxon>
    </lineage>
</organism>
<name>A0A9Q9AXY9_9PEZI</name>
<dbReference type="Proteomes" id="UP001056384">
    <property type="component" value="Chromosome 4"/>
</dbReference>